<feature type="region of interest" description="Disordered" evidence="1">
    <location>
        <begin position="709"/>
        <end position="761"/>
    </location>
</feature>
<dbReference type="InterPro" id="IPR036875">
    <property type="entry name" value="Znf_CCHC_sf"/>
</dbReference>
<dbReference type="SUPFAM" id="SSF57756">
    <property type="entry name" value="Retrovirus zinc finger-like domains"/>
    <property type="match status" value="1"/>
</dbReference>
<dbReference type="PANTHER" id="PTHR33170">
    <property type="entry name" value="DUF4283 DOMAIN-CONTAINING PROTEIN-RELATED"/>
    <property type="match status" value="1"/>
</dbReference>
<dbReference type="InterPro" id="IPR001878">
    <property type="entry name" value="Znf_CCHC"/>
</dbReference>
<feature type="domain" description="CCHC-type" evidence="2">
    <location>
        <begin position="480"/>
        <end position="496"/>
    </location>
</feature>
<proteinExistence type="predicted"/>
<evidence type="ECO:0000259" key="2">
    <source>
        <dbReference type="SMART" id="SM00343"/>
    </source>
</evidence>
<dbReference type="SMART" id="SM00343">
    <property type="entry name" value="ZnF_C2HC"/>
    <property type="match status" value="2"/>
</dbReference>
<organism evidence="3 4">
    <name type="scientific">Lolium multiflorum</name>
    <name type="common">Italian ryegrass</name>
    <name type="synonym">Lolium perenne subsp. multiflorum</name>
    <dbReference type="NCBI Taxonomy" id="4521"/>
    <lineage>
        <taxon>Eukaryota</taxon>
        <taxon>Viridiplantae</taxon>
        <taxon>Streptophyta</taxon>
        <taxon>Embryophyta</taxon>
        <taxon>Tracheophyta</taxon>
        <taxon>Spermatophyta</taxon>
        <taxon>Magnoliopsida</taxon>
        <taxon>Liliopsida</taxon>
        <taxon>Poales</taxon>
        <taxon>Poaceae</taxon>
        <taxon>BOP clade</taxon>
        <taxon>Pooideae</taxon>
        <taxon>Poodae</taxon>
        <taxon>Poeae</taxon>
        <taxon>Poeae Chloroplast Group 2 (Poeae type)</taxon>
        <taxon>Loliodinae</taxon>
        <taxon>Loliinae</taxon>
        <taxon>Lolium</taxon>
    </lineage>
</organism>
<gene>
    <name evidence="3" type="ORF">QYE76_008524</name>
</gene>
<dbReference type="Proteomes" id="UP001231189">
    <property type="component" value="Unassembled WGS sequence"/>
</dbReference>
<feature type="region of interest" description="Disordered" evidence="1">
    <location>
        <begin position="188"/>
        <end position="208"/>
    </location>
</feature>
<name>A0AAD8TTF7_LOLMU</name>
<feature type="compositionally biased region" description="Polar residues" evidence="1">
    <location>
        <begin position="734"/>
        <end position="760"/>
    </location>
</feature>
<accession>A0AAD8TTF7</accession>
<dbReference type="GO" id="GO:0008270">
    <property type="term" value="F:zinc ion binding"/>
    <property type="evidence" value="ECO:0007669"/>
    <property type="project" value="InterPro"/>
</dbReference>
<keyword evidence="4" id="KW-1185">Reference proteome</keyword>
<reference evidence="3" key="1">
    <citation type="submission" date="2023-07" db="EMBL/GenBank/DDBJ databases">
        <title>A chromosome-level genome assembly of Lolium multiflorum.</title>
        <authorList>
            <person name="Chen Y."/>
            <person name="Copetti D."/>
            <person name="Kolliker R."/>
            <person name="Studer B."/>
        </authorList>
    </citation>
    <scope>NUCLEOTIDE SEQUENCE</scope>
    <source>
        <strain evidence="3">02402/16</strain>
        <tissue evidence="3">Leaf</tissue>
    </source>
</reference>
<feature type="compositionally biased region" description="Basic and acidic residues" evidence="1">
    <location>
        <begin position="718"/>
        <end position="733"/>
    </location>
</feature>
<protein>
    <recommendedName>
        <fullName evidence="2">CCHC-type domain-containing protein</fullName>
    </recommendedName>
</protein>
<comment type="caution">
    <text evidence="3">The sequence shown here is derived from an EMBL/GenBank/DDBJ whole genome shotgun (WGS) entry which is preliminary data.</text>
</comment>
<feature type="region of interest" description="Disordered" evidence="1">
    <location>
        <begin position="302"/>
        <end position="324"/>
    </location>
</feature>
<sequence length="824" mass="90131">MGDVLGDLGDNASEGRASPPFGGRFWGLLGEEEEESREGQDPLPPAVYLRSSPEISSSPTARYVKRIQFRDQQRRAALLLSVSPSRSCSSSREGHQKMMSRSSPANFFLKFPVLEPTVFFLQDFDASEWVTVHRKDKCRRFRRAPRCFSGQERRRPSHRDRRSLLIAVNPGSSAFEFDGPPRFRKANGPVQEVGSHGSHGQRSRRMPRGFRRVSIARGLPEPISRQSLSLPSSRCLPVARVLSPMAGNRPAVPRAANPPPRPLRQPVLPGSTPGRDVAGGTEAASGVASSIAAAGNGGVTLVGSELGPQPSRFEHGGGSGSASGFGSRRYDGFEVQGYGGFQEGYYEGNNGYGNSYGSQNRGNFRPRPYNNNRQHWNRNFNNNFQGTGRFNNNNNRYQRRFDVNENSQGTNIGQGTEASGLAASASGGAAVVVSPQPADNVLVDSFGIPVSARAQKKIDKMQCVKCSEFGHFADACTAVLCIYCEKISHEAKDCPLLSMPKPVAITYGVSRNELMFHEVPASSEVTFKHDSGKVGSISVSGGSLSASEIIHELQWIIPGNHQWDLTPTDDGAFKVIFPSKADIARMVKIIKVPVPGTSMFLNFDEWSAADLDKFYVTPVWVRVHGVCYKERCDYLSLFGVGSLIGKTKEVDMVFTRAHTTVRMLVEVTRAEFIPTTTVDHMYDGQGYGLIFKLETDITTEKADVVMNEANTGGDAGQDEGKGKEVQKDMDRSSGGETNATPTVNQDPPKQNTPQNKQVKGNSLPVLRVGLIDCPSVDNIHEKFWSESKLTGLIPRKLWADCDVDIDDGLPSPLPPLDMCQHPDF</sequence>
<evidence type="ECO:0000256" key="1">
    <source>
        <dbReference type="SAM" id="MobiDB-lite"/>
    </source>
</evidence>
<evidence type="ECO:0000313" key="4">
    <source>
        <dbReference type="Proteomes" id="UP001231189"/>
    </source>
</evidence>
<feature type="region of interest" description="Disordered" evidence="1">
    <location>
        <begin position="248"/>
        <end position="283"/>
    </location>
</feature>
<dbReference type="GO" id="GO:0003676">
    <property type="term" value="F:nucleic acid binding"/>
    <property type="evidence" value="ECO:0007669"/>
    <property type="project" value="InterPro"/>
</dbReference>
<dbReference type="PANTHER" id="PTHR33170:SF40">
    <property type="entry name" value="OS04G0557100 PROTEIN"/>
    <property type="match status" value="1"/>
</dbReference>
<evidence type="ECO:0000313" key="3">
    <source>
        <dbReference type="EMBL" id="KAK1691827.1"/>
    </source>
</evidence>
<dbReference type="EMBL" id="JAUUTY010000001">
    <property type="protein sequence ID" value="KAK1691827.1"/>
    <property type="molecule type" value="Genomic_DNA"/>
</dbReference>
<feature type="domain" description="CCHC-type" evidence="2">
    <location>
        <begin position="462"/>
        <end position="478"/>
    </location>
</feature>
<dbReference type="AlphaFoldDB" id="A0AAD8TTF7"/>
<dbReference type="Gene3D" id="4.10.60.10">
    <property type="entry name" value="Zinc finger, CCHC-type"/>
    <property type="match status" value="1"/>
</dbReference>
<feature type="compositionally biased region" description="Basic residues" evidence="1">
    <location>
        <begin position="199"/>
        <end position="208"/>
    </location>
</feature>
<feature type="region of interest" description="Disordered" evidence="1">
    <location>
        <begin position="1"/>
        <end position="51"/>
    </location>
</feature>